<evidence type="ECO:0000313" key="1">
    <source>
        <dbReference type="EMBL" id="NIJ08262.1"/>
    </source>
</evidence>
<dbReference type="Proteomes" id="UP000727456">
    <property type="component" value="Unassembled WGS sequence"/>
</dbReference>
<keyword evidence="2" id="KW-1185">Reference proteome</keyword>
<proteinExistence type="predicted"/>
<dbReference type="RefSeq" id="WP_167073112.1">
    <property type="nucleotide sequence ID" value="NZ_JAAOZC010000004.1"/>
</dbReference>
<sequence length="77" mass="8786">MAKRYRVVHQRRSIWEALISGRGTRDCYLAQAGYWWDWRTVATFPTLAEAETACSAHAGGTLLRGGDRIVSEFERPE</sequence>
<comment type="caution">
    <text evidence="1">The sequence shown here is derived from an EMBL/GenBank/DDBJ whole genome shotgun (WGS) entry which is preliminary data.</text>
</comment>
<organism evidence="1 2">
    <name type="scientific">Sphingomonas vulcanisoli</name>
    <dbReference type="NCBI Taxonomy" id="1658060"/>
    <lineage>
        <taxon>Bacteria</taxon>
        <taxon>Pseudomonadati</taxon>
        <taxon>Pseudomonadota</taxon>
        <taxon>Alphaproteobacteria</taxon>
        <taxon>Sphingomonadales</taxon>
        <taxon>Sphingomonadaceae</taxon>
        <taxon>Sphingomonas</taxon>
    </lineage>
</organism>
<accession>A0ABX0TV50</accession>
<name>A0ABX0TV50_9SPHN</name>
<dbReference type="EMBL" id="JAAOZC010000004">
    <property type="protein sequence ID" value="NIJ08262.1"/>
    <property type="molecule type" value="Genomic_DNA"/>
</dbReference>
<reference evidence="1 2" key="1">
    <citation type="submission" date="2020-03" db="EMBL/GenBank/DDBJ databases">
        <title>Genomic Encyclopedia of Type Strains, Phase III (KMG-III): the genomes of soil and plant-associated and newly described type strains.</title>
        <authorList>
            <person name="Whitman W."/>
        </authorList>
    </citation>
    <scope>NUCLEOTIDE SEQUENCE [LARGE SCALE GENOMIC DNA]</scope>
    <source>
        <strain evidence="1 2">CECT 8804</strain>
    </source>
</reference>
<evidence type="ECO:0000313" key="2">
    <source>
        <dbReference type="Proteomes" id="UP000727456"/>
    </source>
</evidence>
<gene>
    <name evidence="1" type="ORF">FHS31_001879</name>
</gene>
<evidence type="ECO:0008006" key="3">
    <source>
        <dbReference type="Google" id="ProtNLM"/>
    </source>
</evidence>
<protein>
    <recommendedName>
        <fullName evidence="3">DUF1330 domain-containing protein</fullName>
    </recommendedName>
</protein>